<accession>A0A554X3L6</accession>
<keyword evidence="3 5" id="KW-1133">Transmembrane helix</keyword>
<comment type="subcellular location">
    <subcellularLocation>
        <location evidence="1">Membrane</location>
        <topology evidence="1">Multi-pass membrane protein</topology>
    </subcellularLocation>
</comment>
<feature type="transmembrane region" description="Helical" evidence="5">
    <location>
        <begin position="308"/>
        <end position="327"/>
    </location>
</feature>
<dbReference type="AlphaFoldDB" id="A0A554X3L6"/>
<dbReference type="NCBIfam" id="TIGR00367">
    <property type="entry name" value="calcium/sodium antiporter"/>
    <property type="match status" value="1"/>
</dbReference>
<keyword evidence="4 5" id="KW-0472">Membrane</keyword>
<dbReference type="GO" id="GO:0005262">
    <property type="term" value="F:calcium channel activity"/>
    <property type="evidence" value="ECO:0007669"/>
    <property type="project" value="TreeGrafter"/>
</dbReference>
<dbReference type="EMBL" id="VJOL01000013">
    <property type="protein sequence ID" value="TSE30439.1"/>
    <property type="molecule type" value="Genomic_DNA"/>
</dbReference>
<feature type="transmembrane region" description="Helical" evidence="5">
    <location>
        <begin position="333"/>
        <end position="354"/>
    </location>
</feature>
<protein>
    <submittedName>
        <fullName evidence="7">Inner membrane protein YrbG</fullName>
    </submittedName>
</protein>
<feature type="transmembrane region" description="Helical" evidence="5">
    <location>
        <begin position="178"/>
        <end position="205"/>
    </location>
</feature>
<dbReference type="Proteomes" id="UP000318542">
    <property type="component" value="Unassembled WGS sequence"/>
</dbReference>
<feature type="transmembrane region" description="Helical" evidence="5">
    <location>
        <begin position="211"/>
        <end position="235"/>
    </location>
</feature>
<evidence type="ECO:0000313" key="7">
    <source>
        <dbReference type="EMBL" id="TSE30439.1"/>
    </source>
</evidence>
<dbReference type="GO" id="GO:0006874">
    <property type="term" value="P:intracellular calcium ion homeostasis"/>
    <property type="evidence" value="ECO:0007669"/>
    <property type="project" value="TreeGrafter"/>
</dbReference>
<dbReference type="GO" id="GO:0008273">
    <property type="term" value="F:calcium, potassium:sodium antiporter activity"/>
    <property type="evidence" value="ECO:0007669"/>
    <property type="project" value="TreeGrafter"/>
</dbReference>
<comment type="caution">
    <text evidence="7">The sequence shown here is derived from an EMBL/GenBank/DDBJ whole genome shotgun (WGS) entry which is preliminary data.</text>
</comment>
<gene>
    <name evidence="7" type="primary">yrbG</name>
    <name evidence="7" type="ORF">Tther_00988</name>
</gene>
<dbReference type="InterPro" id="IPR004837">
    <property type="entry name" value="NaCa_Exmemb"/>
</dbReference>
<evidence type="ECO:0000313" key="8">
    <source>
        <dbReference type="Proteomes" id="UP000318542"/>
    </source>
</evidence>
<dbReference type="PANTHER" id="PTHR10846">
    <property type="entry name" value="SODIUM/POTASSIUM/CALCIUM EXCHANGER"/>
    <property type="match status" value="1"/>
</dbReference>
<feature type="transmembrane region" description="Helical" evidence="5">
    <location>
        <begin position="276"/>
        <end position="296"/>
    </location>
</feature>
<evidence type="ECO:0000256" key="1">
    <source>
        <dbReference type="ARBA" id="ARBA00004141"/>
    </source>
</evidence>
<evidence type="ECO:0000256" key="2">
    <source>
        <dbReference type="ARBA" id="ARBA00022692"/>
    </source>
</evidence>
<keyword evidence="8" id="KW-1185">Reference proteome</keyword>
<evidence type="ECO:0000256" key="3">
    <source>
        <dbReference type="ARBA" id="ARBA00022989"/>
    </source>
</evidence>
<feature type="transmembrane region" description="Helical" evidence="5">
    <location>
        <begin position="247"/>
        <end position="270"/>
    </location>
</feature>
<feature type="transmembrane region" description="Helical" evidence="5">
    <location>
        <begin position="78"/>
        <end position="98"/>
    </location>
</feature>
<evidence type="ECO:0000256" key="4">
    <source>
        <dbReference type="ARBA" id="ARBA00023136"/>
    </source>
</evidence>
<feature type="transmembrane region" description="Helical" evidence="5">
    <location>
        <begin position="105"/>
        <end position="120"/>
    </location>
</feature>
<organism evidence="7 8">
    <name type="scientific">Tepidimonas thermarum</name>
    <dbReference type="NCBI Taxonomy" id="335431"/>
    <lineage>
        <taxon>Bacteria</taxon>
        <taxon>Pseudomonadati</taxon>
        <taxon>Pseudomonadota</taxon>
        <taxon>Betaproteobacteria</taxon>
        <taxon>Burkholderiales</taxon>
        <taxon>Tepidimonas</taxon>
    </lineage>
</organism>
<dbReference type="PANTHER" id="PTHR10846:SF8">
    <property type="entry name" value="INNER MEMBRANE PROTEIN YRBG"/>
    <property type="match status" value="1"/>
</dbReference>
<name>A0A554X3L6_9BURK</name>
<dbReference type="InterPro" id="IPR044880">
    <property type="entry name" value="NCX_ion-bd_dom_sf"/>
</dbReference>
<feature type="domain" description="Sodium/calcium exchanger membrane region" evidence="6">
    <location>
        <begin position="178"/>
        <end position="321"/>
    </location>
</feature>
<feature type="domain" description="Sodium/calcium exchanger membrane region" evidence="6">
    <location>
        <begin position="5"/>
        <end position="144"/>
    </location>
</feature>
<proteinExistence type="predicted"/>
<dbReference type="InterPro" id="IPR004481">
    <property type="entry name" value="K/Na/Ca-exchanger"/>
</dbReference>
<evidence type="ECO:0000256" key="5">
    <source>
        <dbReference type="SAM" id="Phobius"/>
    </source>
</evidence>
<dbReference type="Pfam" id="PF01699">
    <property type="entry name" value="Na_Ca_ex"/>
    <property type="match status" value="2"/>
</dbReference>
<sequence>MWMQVMWFVAGLVALVVGADALVRGASRLALSWGISPLVVGLTIVAFGTSAPEMAVSTAAVLNGQNDIGVGNVVGSNIFNVLFILGVSALIAPLVVHVQLIRQEVPIMLGASVLLLVLALDGRIAWWEGALLLALLVAYTVFLIVQARRQSAADAAVFDAELPPPAPNAWDAHWAVQLGLIVVGLALLVLGSDWLVGAAVAFAKALGVSDVVIGLTIVAAGTSMPEVATSIAAALKGERDIAVGNVVGSNTFNILGCLGLAGVASAGSGITVAPSVLSFDIWVMLAVALVCLPVFFTGREIARWEGALFLGYYVAYTAYLVLAAQGSPALPGYSAAMLGFVVPLTVVALVTSVLRTPRQPPAG</sequence>
<dbReference type="Gene3D" id="1.20.1420.30">
    <property type="entry name" value="NCX, central ion-binding region"/>
    <property type="match status" value="1"/>
</dbReference>
<evidence type="ECO:0000259" key="6">
    <source>
        <dbReference type="Pfam" id="PF01699"/>
    </source>
</evidence>
<keyword evidence="2 5" id="KW-0812">Transmembrane</keyword>
<dbReference type="GO" id="GO:0005886">
    <property type="term" value="C:plasma membrane"/>
    <property type="evidence" value="ECO:0007669"/>
    <property type="project" value="TreeGrafter"/>
</dbReference>
<feature type="transmembrane region" description="Helical" evidence="5">
    <location>
        <begin position="126"/>
        <end position="145"/>
    </location>
</feature>
<reference evidence="7 8" key="1">
    <citation type="submission" date="2019-07" db="EMBL/GenBank/DDBJ databases">
        <title>Tepidimonas thermarum AA-1 draft genome.</title>
        <authorList>
            <person name="Da Costa M.S."/>
            <person name="Froufe H.J.C."/>
            <person name="Egas C."/>
            <person name="Albuquerque L."/>
        </authorList>
    </citation>
    <scope>NUCLEOTIDE SEQUENCE [LARGE SCALE GENOMIC DNA]</scope>
    <source>
        <strain evidence="7 8">AA-1</strain>
    </source>
</reference>
<dbReference type="Gene3D" id="6.10.280.80">
    <property type="entry name" value="NCX, peripheral helical region"/>
    <property type="match status" value="1"/>
</dbReference>